<proteinExistence type="predicted"/>
<dbReference type="OMA" id="YICLRTH"/>
<sequence length="806" mass="88028">MSFDWLNVPGLNVKDGPESSAGSAPPPTVSFNFSEEQREDESAGRRTQDTQEEYRETAEDLRVPLSLSGSQLAPEELKTYRLWYKCMVSRRRSRTLRLEEDIFRFLGNFQLSDSVKERTRSIFRTCQMAVSPGQFYAIMRTIAHALQANVLPTRRMILERAAVPEPRSILSLDAGQETYEEVEEDPKSAADNRVDFDSFASLLLTGKTVRKNIRRKINKRNGRVKKVSFSENLVTFHEELPEEEAAEDAADGSEDPNEPLDFSMPMDQLLKKMAERKTRNTALVSEAPKQPETVEEREELADMRDSLNHFKHIQTADNVAQGSFATQYMASVSSNADSGEEPALEPLKPTATGSANHLFRSHMQATISSFTKAPAAPVTTPLLHQSEPSAPDTQGPRSELQGPSGARTQLSTPALQAQGTGYYAQNGAPQQASTPALQAQGTGYYQQNGTQQQVITPALQAQGTGYYQQNGASQQASTPALQTQGTGYYQQNGTQQQVITPALQAQGTGYYQQNGAPQQASTPALQAQGTGYYPQNGTQQPAATSIHQAHNAGFPQQDSSSSAHQAQAPGLYRNTASPLSAPTLQVQGSAYYQNSNPPLPPQATGYYQGGNPPLLQVQGTGYYQQSQDSGSVPANRSSTPVLQPQSTGYYRSSSPMHSPMHLPAMVSQQSPQPSHSLLAVPDPQRPYYGGGFQPSSSPSSTNQHTAPSQYAPTSGYVIPNTQPGYAALSSHPSQHEPAYLAANRYGSPNPPFSSSPLLHQQHLPHNNFLQPPQHASQPLPPKTNIIGDLRALQQQVDRIHHSYTRR</sequence>
<feature type="compositionally biased region" description="Polar residues" evidence="1">
    <location>
        <begin position="382"/>
        <end position="396"/>
    </location>
</feature>
<feature type="region of interest" description="Disordered" evidence="1">
    <location>
        <begin position="590"/>
        <end position="732"/>
    </location>
</feature>
<feature type="compositionally biased region" description="Polar residues" evidence="1">
    <location>
        <begin position="701"/>
        <end position="712"/>
    </location>
</feature>
<evidence type="ECO:0000256" key="1">
    <source>
        <dbReference type="SAM" id="MobiDB-lite"/>
    </source>
</evidence>
<feature type="region of interest" description="Disordered" evidence="1">
    <location>
        <begin position="333"/>
        <end position="354"/>
    </location>
</feature>
<feature type="compositionally biased region" description="Polar residues" evidence="1">
    <location>
        <begin position="617"/>
        <end position="651"/>
    </location>
</feature>
<dbReference type="RefSeq" id="NP_984452.2">
    <property type="nucleotide sequence ID" value="NM_209805.2"/>
</dbReference>
<organism evidence="2 3">
    <name type="scientific">Eremothecium gossypii (strain ATCC 10895 / CBS 109.51 / FGSC 9923 / NRRL Y-1056)</name>
    <name type="common">Yeast</name>
    <name type="synonym">Ashbya gossypii</name>
    <dbReference type="NCBI Taxonomy" id="284811"/>
    <lineage>
        <taxon>Eukaryota</taxon>
        <taxon>Fungi</taxon>
        <taxon>Dikarya</taxon>
        <taxon>Ascomycota</taxon>
        <taxon>Saccharomycotina</taxon>
        <taxon>Saccharomycetes</taxon>
        <taxon>Saccharomycetales</taxon>
        <taxon>Saccharomycetaceae</taxon>
        <taxon>Eremothecium</taxon>
    </lineage>
</organism>
<dbReference type="Proteomes" id="UP000000591">
    <property type="component" value="Chromosome IV"/>
</dbReference>
<dbReference type="OrthoDB" id="2553626at2759"/>
<keyword evidence="3" id="KW-1185">Reference proteome</keyword>
<accession>Q759C1</accession>
<gene>
    <name evidence="2" type="ORF">AGOS_ADR356C</name>
</gene>
<feature type="region of interest" description="Disordered" evidence="1">
    <location>
        <begin position="1"/>
        <end position="60"/>
    </location>
</feature>
<dbReference type="eggNOG" id="ENOG502QQ7A">
    <property type="taxonomic scope" value="Eukaryota"/>
</dbReference>
<evidence type="ECO:0000313" key="2">
    <source>
        <dbReference type="EMBL" id="AAS52276.2"/>
    </source>
</evidence>
<reference evidence="2 3" key="1">
    <citation type="journal article" date="2004" name="Science">
        <title>The Ashbya gossypii genome as a tool for mapping the ancient Saccharomyces cerevisiae genome.</title>
        <authorList>
            <person name="Dietrich F.S."/>
            <person name="Voegeli S."/>
            <person name="Brachat S."/>
            <person name="Lerch A."/>
            <person name="Gates K."/>
            <person name="Steiner S."/>
            <person name="Mohr C."/>
            <person name="Pohlmann R."/>
            <person name="Luedi P."/>
            <person name="Choi S."/>
            <person name="Wing R.A."/>
            <person name="Flavier A."/>
            <person name="Gaffney T.D."/>
            <person name="Philippsen P."/>
        </authorList>
    </citation>
    <scope>NUCLEOTIDE SEQUENCE [LARGE SCALE GENOMIC DNA]</scope>
    <source>
        <strain evidence="3">ATCC 10895 / CBS 109.51 / FGSC 9923 / NRRL Y-1056</strain>
    </source>
</reference>
<dbReference type="KEGG" id="ago:AGOS_ADR356C"/>
<protein>
    <submittedName>
        <fullName evidence="2">ADR356Cp</fullName>
    </submittedName>
</protein>
<feature type="compositionally biased region" description="Basic and acidic residues" evidence="1">
    <location>
        <begin position="40"/>
        <end position="60"/>
    </location>
</feature>
<dbReference type="AlphaFoldDB" id="Q759C1"/>
<feature type="region of interest" description="Disordered" evidence="1">
    <location>
        <begin position="513"/>
        <end position="577"/>
    </location>
</feature>
<feature type="compositionally biased region" description="Polar residues" evidence="1">
    <location>
        <begin position="513"/>
        <end position="548"/>
    </location>
</feature>
<dbReference type="GeneID" id="4620617"/>
<dbReference type="HOGENOM" id="CLU_016142_1_0_1"/>
<feature type="compositionally biased region" description="Low complexity" evidence="1">
    <location>
        <begin position="556"/>
        <end position="568"/>
    </location>
</feature>
<feature type="compositionally biased region" description="Low complexity" evidence="1">
    <location>
        <begin position="652"/>
        <end position="674"/>
    </location>
</feature>
<evidence type="ECO:0000313" key="3">
    <source>
        <dbReference type="Proteomes" id="UP000000591"/>
    </source>
</evidence>
<reference evidence="3" key="2">
    <citation type="journal article" date="2013" name="G3 (Bethesda)">
        <title>Genomes of Ashbya fungi isolated from insects reveal four mating-type loci, numerous translocations, lack of transposons, and distinct gene duplications.</title>
        <authorList>
            <person name="Dietrich F.S."/>
            <person name="Voegeli S."/>
            <person name="Kuo S."/>
            <person name="Philippsen P."/>
        </authorList>
    </citation>
    <scope>GENOME REANNOTATION</scope>
    <source>
        <strain evidence="3">ATCC 10895 / CBS 109.51 / FGSC 9923 / NRRL Y-1056</strain>
    </source>
</reference>
<feature type="region of interest" description="Disordered" evidence="1">
    <location>
        <begin position="381"/>
        <end position="408"/>
    </location>
</feature>
<dbReference type="InParanoid" id="Q759C1"/>
<name>Q759C1_EREGS</name>
<dbReference type="EMBL" id="AE016817">
    <property type="protein sequence ID" value="AAS52276.2"/>
    <property type="molecule type" value="Genomic_DNA"/>
</dbReference>
<dbReference type="STRING" id="284811.Q759C1"/>